<dbReference type="OrthoDB" id="3265433at2759"/>
<sequence>MQKSHLTVSTAAISQNAHDHQGSQLPWFWSIDMPSDTESNTWMLECRSLIYHIYWIHWLRAKAVQDHWTEEQELLTAEFQWMLNFFTHRAMQWWIFQSKCEAIGPTCYTAKQIAIFERLAERTQFKWQEMNLMEIPNLMDLDNVDT</sequence>
<dbReference type="InParanoid" id="A0A0C3JRE0"/>
<dbReference type="AlphaFoldDB" id="A0A0C3JRE0"/>
<name>A0A0C3JRE0_PISTI</name>
<gene>
    <name evidence="1" type="ORF">M404DRAFT_153573</name>
</gene>
<dbReference type="EMBL" id="KN831999">
    <property type="protein sequence ID" value="KIO00047.1"/>
    <property type="molecule type" value="Genomic_DNA"/>
</dbReference>
<protein>
    <submittedName>
        <fullName evidence="1">Uncharacterized protein</fullName>
    </submittedName>
</protein>
<dbReference type="Proteomes" id="UP000054217">
    <property type="component" value="Unassembled WGS sequence"/>
</dbReference>
<evidence type="ECO:0000313" key="2">
    <source>
        <dbReference type="Proteomes" id="UP000054217"/>
    </source>
</evidence>
<dbReference type="HOGENOM" id="CLU_003703_6_0_1"/>
<dbReference type="STRING" id="870435.A0A0C3JRE0"/>
<keyword evidence="2" id="KW-1185">Reference proteome</keyword>
<reference evidence="1 2" key="1">
    <citation type="submission" date="2014-04" db="EMBL/GenBank/DDBJ databases">
        <authorList>
            <consortium name="DOE Joint Genome Institute"/>
            <person name="Kuo A."/>
            <person name="Kohler A."/>
            <person name="Costa M.D."/>
            <person name="Nagy L.G."/>
            <person name="Floudas D."/>
            <person name="Copeland A."/>
            <person name="Barry K.W."/>
            <person name="Cichocki N."/>
            <person name="Veneault-Fourrey C."/>
            <person name="LaButti K."/>
            <person name="Lindquist E.A."/>
            <person name="Lipzen A."/>
            <person name="Lundell T."/>
            <person name="Morin E."/>
            <person name="Murat C."/>
            <person name="Sun H."/>
            <person name="Tunlid A."/>
            <person name="Henrissat B."/>
            <person name="Grigoriev I.V."/>
            <person name="Hibbett D.S."/>
            <person name="Martin F."/>
            <person name="Nordberg H.P."/>
            <person name="Cantor M.N."/>
            <person name="Hua S.X."/>
        </authorList>
    </citation>
    <scope>NUCLEOTIDE SEQUENCE [LARGE SCALE GENOMIC DNA]</scope>
    <source>
        <strain evidence="1 2">Marx 270</strain>
    </source>
</reference>
<proteinExistence type="predicted"/>
<reference evidence="2" key="2">
    <citation type="submission" date="2015-01" db="EMBL/GenBank/DDBJ databases">
        <title>Evolutionary Origins and Diversification of the Mycorrhizal Mutualists.</title>
        <authorList>
            <consortium name="DOE Joint Genome Institute"/>
            <consortium name="Mycorrhizal Genomics Consortium"/>
            <person name="Kohler A."/>
            <person name="Kuo A."/>
            <person name="Nagy L.G."/>
            <person name="Floudas D."/>
            <person name="Copeland A."/>
            <person name="Barry K.W."/>
            <person name="Cichocki N."/>
            <person name="Veneault-Fourrey C."/>
            <person name="LaButti K."/>
            <person name="Lindquist E.A."/>
            <person name="Lipzen A."/>
            <person name="Lundell T."/>
            <person name="Morin E."/>
            <person name="Murat C."/>
            <person name="Riley R."/>
            <person name="Ohm R."/>
            <person name="Sun H."/>
            <person name="Tunlid A."/>
            <person name="Henrissat B."/>
            <person name="Grigoriev I.V."/>
            <person name="Hibbett D.S."/>
            <person name="Martin F."/>
        </authorList>
    </citation>
    <scope>NUCLEOTIDE SEQUENCE [LARGE SCALE GENOMIC DNA]</scope>
    <source>
        <strain evidence="2">Marx 270</strain>
    </source>
</reference>
<evidence type="ECO:0000313" key="1">
    <source>
        <dbReference type="EMBL" id="KIO00047.1"/>
    </source>
</evidence>
<organism evidence="1 2">
    <name type="scientific">Pisolithus tinctorius Marx 270</name>
    <dbReference type="NCBI Taxonomy" id="870435"/>
    <lineage>
        <taxon>Eukaryota</taxon>
        <taxon>Fungi</taxon>
        <taxon>Dikarya</taxon>
        <taxon>Basidiomycota</taxon>
        <taxon>Agaricomycotina</taxon>
        <taxon>Agaricomycetes</taxon>
        <taxon>Agaricomycetidae</taxon>
        <taxon>Boletales</taxon>
        <taxon>Sclerodermatineae</taxon>
        <taxon>Pisolithaceae</taxon>
        <taxon>Pisolithus</taxon>
    </lineage>
</organism>
<accession>A0A0C3JRE0</accession>